<evidence type="ECO:0000256" key="6">
    <source>
        <dbReference type="ARBA" id="ARBA00022692"/>
    </source>
</evidence>
<organism evidence="17 18">
    <name type="scientific">Papaver atlanticum</name>
    <dbReference type="NCBI Taxonomy" id="357466"/>
    <lineage>
        <taxon>Eukaryota</taxon>
        <taxon>Viridiplantae</taxon>
        <taxon>Streptophyta</taxon>
        <taxon>Embryophyta</taxon>
        <taxon>Tracheophyta</taxon>
        <taxon>Spermatophyta</taxon>
        <taxon>Magnoliopsida</taxon>
        <taxon>Ranunculales</taxon>
        <taxon>Papaveraceae</taxon>
        <taxon>Papaveroideae</taxon>
        <taxon>Papaver</taxon>
    </lineage>
</organism>
<evidence type="ECO:0000256" key="12">
    <source>
        <dbReference type="ARBA" id="ARBA00022989"/>
    </source>
</evidence>
<evidence type="ECO:0000256" key="1">
    <source>
        <dbReference type="ARBA" id="ARBA00000900"/>
    </source>
</evidence>
<comment type="similarity">
    <text evidence="14">Belongs to the RING-type zinc finger family. ATL subfamily.</text>
</comment>
<protein>
    <recommendedName>
        <fullName evidence="4">RING-type E3 ubiquitin transferase</fullName>
        <ecNumber evidence="4">2.3.2.27</ecNumber>
    </recommendedName>
</protein>
<comment type="caution">
    <text evidence="17">The sequence shown here is derived from an EMBL/GenBank/DDBJ whole genome shotgun (WGS) entry which is preliminary data.</text>
</comment>
<dbReference type="InterPro" id="IPR046948">
    <property type="entry name" value="ATL20-22-like"/>
</dbReference>
<reference evidence="17" key="1">
    <citation type="submission" date="2022-04" db="EMBL/GenBank/DDBJ databases">
        <title>A functionally conserved STORR gene fusion in Papaver species that diverged 16.8 million years ago.</title>
        <authorList>
            <person name="Catania T."/>
        </authorList>
    </citation>
    <scope>NUCLEOTIDE SEQUENCE</scope>
    <source>
        <strain evidence="17">S-188037</strain>
    </source>
</reference>
<dbReference type="PANTHER" id="PTHR46279:SF9">
    <property type="entry name" value="OS01G0116300 PROTEIN"/>
    <property type="match status" value="1"/>
</dbReference>
<dbReference type="AlphaFoldDB" id="A0AAD4XTZ9"/>
<evidence type="ECO:0000313" key="17">
    <source>
        <dbReference type="EMBL" id="KAI3948983.1"/>
    </source>
</evidence>
<dbReference type="PANTHER" id="PTHR46279">
    <property type="entry name" value="RING/U-BOX SUPERFAMILY PROTEIN"/>
    <property type="match status" value="1"/>
</dbReference>
<evidence type="ECO:0000256" key="7">
    <source>
        <dbReference type="ARBA" id="ARBA00022723"/>
    </source>
</evidence>
<evidence type="ECO:0000256" key="3">
    <source>
        <dbReference type="ARBA" id="ARBA00004906"/>
    </source>
</evidence>
<keyword evidence="11" id="KW-0862">Zinc</keyword>
<comment type="subcellular location">
    <subcellularLocation>
        <location evidence="2">Membrane</location>
        <topology evidence="2">Single-pass membrane protein</topology>
    </subcellularLocation>
</comment>
<evidence type="ECO:0000256" key="11">
    <source>
        <dbReference type="ARBA" id="ARBA00022833"/>
    </source>
</evidence>
<dbReference type="InterPro" id="IPR025287">
    <property type="entry name" value="WAK_GUB"/>
</dbReference>
<feature type="domain" description="Wall-associated receptor kinase galacturonan-binding" evidence="16">
    <location>
        <begin position="8"/>
        <end position="68"/>
    </location>
</feature>
<proteinExistence type="inferred from homology"/>
<keyword evidence="10" id="KW-0833">Ubl conjugation pathway</keyword>
<keyword evidence="12 15" id="KW-1133">Transmembrane helix</keyword>
<evidence type="ECO:0000313" key="18">
    <source>
        <dbReference type="Proteomes" id="UP001202328"/>
    </source>
</evidence>
<comment type="pathway">
    <text evidence="3">Protein modification; protein ubiquitination.</text>
</comment>
<accession>A0AAD4XTZ9</accession>
<dbReference type="EMBL" id="JAJJMB010003208">
    <property type="protein sequence ID" value="KAI3948983.1"/>
    <property type="molecule type" value="Genomic_DNA"/>
</dbReference>
<evidence type="ECO:0000256" key="4">
    <source>
        <dbReference type="ARBA" id="ARBA00012483"/>
    </source>
</evidence>
<dbReference type="Pfam" id="PF13947">
    <property type="entry name" value="GUB_WAK_bind"/>
    <property type="match status" value="1"/>
</dbReference>
<dbReference type="GO" id="GO:0061630">
    <property type="term" value="F:ubiquitin protein ligase activity"/>
    <property type="evidence" value="ECO:0007669"/>
    <property type="project" value="UniProtKB-EC"/>
</dbReference>
<keyword evidence="5" id="KW-0808">Transferase</keyword>
<evidence type="ECO:0000256" key="9">
    <source>
        <dbReference type="ARBA" id="ARBA00022771"/>
    </source>
</evidence>
<evidence type="ECO:0000259" key="16">
    <source>
        <dbReference type="Pfam" id="PF13947"/>
    </source>
</evidence>
<evidence type="ECO:0000256" key="5">
    <source>
        <dbReference type="ARBA" id="ARBA00022679"/>
    </source>
</evidence>
<evidence type="ECO:0000256" key="2">
    <source>
        <dbReference type="ARBA" id="ARBA00004167"/>
    </source>
</evidence>
<evidence type="ECO:0000256" key="10">
    <source>
        <dbReference type="ARBA" id="ARBA00022786"/>
    </source>
</evidence>
<dbReference type="GO" id="GO:0008270">
    <property type="term" value="F:zinc ion binding"/>
    <property type="evidence" value="ECO:0007669"/>
    <property type="project" value="UniProtKB-KW"/>
</dbReference>
<dbReference type="GO" id="GO:0016020">
    <property type="term" value="C:membrane"/>
    <property type="evidence" value="ECO:0007669"/>
    <property type="project" value="UniProtKB-SubCell"/>
</dbReference>
<gene>
    <name evidence="17" type="ORF">MKW98_021589</name>
</gene>
<feature type="transmembrane region" description="Helical" evidence="15">
    <location>
        <begin position="204"/>
        <end position="225"/>
    </location>
</feature>
<keyword evidence="8" id="KW-0732">Signal</keyword>
<evidence type="ECO:0000256" key="8">
    <source>
        <dbReference type="ARBA" id="ARBA00022729"/>
    </source>
</evidence>
<dbReference type="Proteomes" id="UP001202328">
    <property type="component" value="Unassembled WGS sequence"/>
</dbReference>
<keyword evidence="6 15" id="KW-0812">Transmembrane</keyword>
<evidence type="ECO:0000256" key="13">
    <source>
        <dbReference type="ARBA" id="ARBA00023136"/>
    </source>
</evidence>
<dbReference type="GO" id="GO:0030247">
    <property type="term" value="F:polysaccharide binding"/>
    <property type="evidence" value="ECO:0007669"/>
    <property type="project" value="InterPro"/>
</dbReference>
<evidence type="ECO:0000256" key="15">
    <source>
        <dbReference type="SAM" id="Phobius"/>
    </source>
</evidence>
<keyword evidence="9" id="KW-0863">Zinc-finger</keyword>
<name>A0AAD4XTZ9_9MAGN</name>
<comment type="catalytic activity">
    <reaction evidence="1">
        <text>S-ubiquitinyl-[E2 ubiquitin-conjugating enzyme]-L-cysteine + [acceptor protein]-L-lysine = [E2 ubiquitin-conjugating enzyme]-L-cysteine + N(6)-ubiquitinyl-[acceptor protein]-L-lysine.</text>
        <dbReference type="EC" id="2.3.2.27"/>
    </reaction>
</comment>
<sequence length="245" mass="27817">MVKCSDIGNEPEILYPFVIKDRQGGGCGYPGFNITCNTFDKTVLKLPQSGEFLVRSIDYDKKEIRLYDQNNCLPRRYQQQNLNVNLSPFKAFHYQTYNIFSCPPSIQSDPAANALRGILIVPCLSNSTTTVLVSVSDDSQLDGDITRVLINGGCQRVSPITIPIPFHAITKVYDYWLTVEDLFLTWVEPRKPKEEEKFNWKKTLFTIIIPVLGGLAAIATIVDLLRKRRKRKQKARDQMQNGGNL</sequence>
<keyword evidence="18" id="KW-1185">Reference proteome</keyword>
<evidence type="ECO:0000256" key="14">
    <source>
        <dbReference type="ARBA" id="ARBA00024209"/>
    </source>
</evidence>
<dbReference type="EC" id="2.3.2.27" evidence="4"/>
<keyword evidence="13 15" id="KW-0472">Membrane</keyword>
<keyword evidence="7" id="KW-0479">Metal-binding</keyword>